<evidence type="ECO:0000256" key="1">
    <source>
        <dbReference type="SAM" id="MobiDB-lite"/>
    </source>
</evidence>
<feature type="non-terminal residue" evidence="2">
    <location>
        <position position="347"/>
    </location>
</feature>
<sequence length="347" mass="36385">MMHQFRMTVGGVGVALLLCGVLGGPVLLASPTALEAQVSGPGPDGRWPLQPRSPGNRHLAPFMEGWYANEDGTFSISFGYLNANSDTMIVPLGPDNFIEPAQFDGLQPTVFVPGHQRGLFAVTLPADMEETDVWWTIRKPNGDVSRVPGRIGAVAYQLDWFARPHGSMHPLTSFDGQNGDGRGPPGLMADRVETATVGSPVTLSVNARDPSERDPDDFRFRNATPVNVTWSQLQGPGRVEFTRHESNPLPEPRGGRGGGDGGGAAPDSAAIAAAIAAGGAGAAAAAARSGGRGRASPPQNIRLTEGYGTGSVYATFSAPGEYLMRARVDNFNSADSSGGDQCCWTNA</sequence>
<evidence type="ECO:0000313" key="2">
    <source>
        <dbReference type="EMBL" id="SVC25963.1"/>
    </source>
</evidence>
<name>A0A382KR72_9ZZZZ</name>
<organism evidence="2">
    <name type="scientific">marine metagenome</name>
    <dbReference type="NCBI Taxonomy" id="408172"/>
    <lineage>
        <taxon>unclassified sequences</taxon>
        <taxon>metagenomes</taxon>
        <taxon>ecological metagenomes</taxon>
    </lineage>
</organism>
<gene>
    <name evidence="2" type="ORF">METZ01_LOCUS278817</name>
</gene>
<feature type="compositionally biased region" description="Gly residues" evidence="1">
    <location>
        <begin position="255"/>
        <end position="264"/>
    </location>
</feature>
<feature type="region of interest" description="Disordered" evidence="1">
    <location>
        <begin position="233"/>
        <end position="265"/>
    </location>
</feature>
<protein>
    <submittedName>
        <fullName evidence="2">Uncharacterized protein</fullName>
    </submittedName>
</protein>
<accession>A0A382KR72</accession>
<dbReference type="EMBL" id="UINC01081781">
    <property type="protein sequence ID" value="SVC25963.1"/>
    <property type="molecule type" value="Genomic_DNA"/>
</dbReference>
<dbReference type="AlphaFoldDB" id="A0A382KR72"/>
<reference evidence="2" key="1">
    <citation type="submission" date="2018-05" db="EMBL/GenBank/DDBJ databases">
        <authorList>
            <person name="Lanie J.A."/>
            <person name="Ng W.-L."/>
            <person name="Kazmierczak K.M."/>
            <person name="Andrzejewski T.M."/>
            <person name="Davidsen T.M."/>
            <person name="Wayne K.J."/>
            <person name="Tettelin H."/>
            <person name="Glass J.I."/>
            <person name="Rusch D."/>
            <person name="Podicherti R."/>
            <person name="Tsui H.-C.T."/>
            <person name="Winkler M.E."/>
        </authorList>
    </citation>
    <scope>NUCLEOTIDE SEQUENCE</scope>
</reference>
<proteinExistence type="predicted"/>